<comment type="caution">
    <text evidence="9">Lacks conserved residue(s) required for the propagation of feature annotation.</text>
</comment>
<comment type="pathway">
    <text evidence="1 9">Amino-acid biosynthesis; L-lysine biosynthesis via DAP pathway; DL-2,6-diaminopimelate from LL-2,6-diaminopimelate: step 1/1.</text>
</comment>
<feature type="active site" description="Proton acceptor" evidence="9">
    <location>
        <position position="219"/>
    </location>
</feature>
<dbReference type="EC" id="5.1.1.7" evidence="3 9"/>
<dbReference type="InterPro" id="IPR018510">
    <property type="entry name" value="DAP_epimerase_AS"/>
</dbReference>
<evidence type="ECO:0000256" key="1">
    <source>
        <dbReference type="ARBA" id="ARBA00005196"/>
    </source>
</evidence>
<feature type="site" description="Could be important to modulate the pK values of the two catalytic cysteine residues" evidence="9">
    <location>
        <position position="210"/>
    </location>
</feature>
<dbReference type="AlphaFoldDB" id="A0A948T397"/>
<evidence type="ECO:0000256" key="9">
    <source>
        <dbReference type="HAMAP-Rule" id="MF_00197"/>
    </source>
</evidence>
<evidence type="ECO:0000313" key="11">
    <source>
        <dbReference type="EMBL" id="MBU3806550.1"/>
    </source>
</evidence>
<evidence type="ECO:0000256" key="4">
    <source>
        <dbReference type="ARBA" id="ARBA00022490"/>
    </source>
</evidence>
<dbReference type="SUPFAM" id="SSF54506">
    <property type="entry name" value="Diaminopimelate epimerase-like"/>
    <property type="match status" value="2"/>
</dbReference>
<feature type="binding site" evidence="9">
    <location>
        <begin position="220"/>
        <end position="221"/>
    </location>
    <ligand>
        <name>substrate</name>
    </ligand>
</feature>
<sequence length="277" mass="30263">MQLEFTKMQGCGNDYVYLDCRGGMVEHPSQLAVRLSNRNYGIGADGLICICSSQRADAEMRMFNADGSEGGMCGNGIRCVAQWLYQNGLEKQTITVEAAGGIKTLHRTGEGMWKVDMGIAQLQPEQVPVVGLGEQPVVNGVLMVENTPWRVNCISMGNPHCVTFVQQDVKQLNLEAIGPAFEHHPAFPRRVNTEFARLLGENHLEMRVWERGSGETLACGTGACAVAVAAVKNGLCQRGREIQVELPGGTLLIQVDEDDRVWMTGPATTVFWGKIQL</sequence>
<evidence type="ECO:0000256" key="3">
    <source>
        <dbReference type="ARBA" id="ARBA00013080"/>
    </source>
</evidence>
<organism evidence="11 12">
    <name type="scientific">Candidatus Allofournierella pullistercoris</name>
    <dbReference type="NCBI Taxonomy" id="2838597"/>
    <lineage>
        <taxon>Bacteria</taxon>
        <taxon>Bacillati</taxon>
        <taxon>Bacillota</taxon>
        <taxon>Clostridia</taxon>
        <taxon>Eubacteriales</taxon>
        <taxon>Oscillospiraceae</taxon>
        <taxon>Allofournierella</taxon>
    </lineage>
</organism>
<dbReference type="PANTHER" id="PTHR31689:SF0">
    <property type="entry name" value="DIAMINOPIMELATE EPIMERASE"/>
    <property type="match status" value="1"/>
</dbReference>
<dbReference type="GO" id="GO:0005829">
    <property type="term" value="C:cytosol"/>
    <property type="evidence" value="ECO:0007669"/>
    <property type="project" value="TreeGrafter"/>
</dbReference>
<evidence type="ECO:0000256" key="7">
    <source>
        <dbReference type="ARBA" id="ARBA00023235"/>
    </source>
</evidence>
<dbReference type="PROSITE" id="PS01326">
    <property type="entry name" value="DAP_EPIMERASE"/>
    <property type="match status" value="1"/>
</dbReference>
<comment type="caution">
    <text evidence="11">The sequence shown here is derived from an EMBL/GenBank/DDBJ whole genome shotgun (WGS) entry which is preliminary data.</text>
</comment>
<comment type="function">
    <text evidence="9">Catalyzes the stereoinversion of LL-2,6-diaminopimelate (L,L-DAP) to meso-diaminopimelate (meso-DAP), a precursor of L-lysine and an essential component of the bacterial peptidoglycan.</text>
</comment>
<feature type="binding site" evidence="9">
    <location>
        <position position="64"/>
    </location>
    <ligand>
        <name>substrate</name>
    </ligand>
</feature>
<keyword evidence="6 9" id="KW-0457">Lysine biosynthesis</keyword>
<keyword evidence="7 9" id="KW-0413">Isomerase</keyword>
<evidence type="ECO:0000256" key="10">
    <source>
        <dbReference type="PROSITE-ProRule" id="PRU10125"/>
    </source>
</evidence>
<dbReference type="GO" id="GO:0009089">
    <property type="term" value="P:lysine biosynthetic process via diaminopimelate"/>
    <property type="evidence" value="ECO:0007669"/>
    <property type="project" value="UniProtKB-UniRule"/>
</dbReference>
<comment type="subcellular location">
    <subcellularLocation>
        <location evidence="9">Cytoplasm</location>
    </subcellularLocation>
</comment>
<reference evidence="11" key="2">
    <citation type="submission" date="2021-04" db="EMBL/GenBank/DDBJ databases">
        <authorList>
            <person name="Gilroy R."/>
        </authorList>
    </citation>
    <scope>NUCLEOTIDE SEQUENCE</scope>
    <source>
        <strain evidence="11">B5_2728</strain>
    </source>
</reference>
<dbReference type="NCBIfam" id="TIGR00652">
    <property type="entry name" value="DapF"/>
    <property type="match status" value="1"/>
</dbReference>
<comment type="subunit">
    <text evidence="9">Homodimer.</text>
</comment>
<dbReference type="PANTHER" id="PTHR31689">
    <property type="entry name" value="DIAMINOPIMELATE EPIMERASE, CHLOROPLASTIC"/>
    <property type="match status" value="1"/>
</dbReference>
<dbReference type="InterPro" id="IPR001653">
    <property type="entry name" value="DAP_epimerase_DapF"/>
</dbReference>
<comment type="catalytic activity">
    <reaction evidence="8 9">
        <text>(2S,6S)-2,6-diaminopimelate = meso-2,6-diaminopimelate</text>
        <dbReference type="Rhea" id="RHEA:15393"/>
        <dbReference type="ChEBI" id="CHEBI:57609"/>
        <dbReference type="ChEBI" id="CHEBI:57791"/>
        <dbReference type="EC" id="5.1.1.7"/>
    </reaction>
</comment>
<dbReference type="HAMAP" id="MF_00197">
    <property type="entry name" value="DAP_epimerase"/>
    <property type="match status" value="1"/>
</dbReference>
<accession>A0A948T397</accession>
<evidence type="ECO:0000256" key="6">
    <source>
        <dbReference type="ARBA" id="ARBA00023154"/>
    </source>
</evidence>
<name>A0A948T397_9FIRM</name>
<feature type="binding site" evidence="9">
    <location>
        <position position="13"/>
    </location>
    <ligand>
        <name>substrate</name>
    </ligand>
</feature>
<evidence type="ECO:0000256" key="8">
    <source>
        <dbReference type="ARBA" id="ARBA00051712"/>
    </source>
</evidence>
<dbReference type="FunFam" id="3.10.310.10:FF:000004">
    <property type="entry name" value="Diaminopimelate epimerase"/>
    <property type="match status" value="1"/>
</dbReference>
<feature type="binding site" evidence="9">
    <location>
        <begin position="74"/>
        <end position="75"/>
    </location>
    <ligand>
        <name>substrate</name>
    </ligand>
</feature>
<evidence type="ECO:0000313" key="12">
    <source>
        <dbReference type="Proteomes" id="UP000713596"/>
    </source>
</evidence>
<gene>
    <name evidence="9 11" type="primary">dapF</name>
    <name evidence="11" type="ORF">H9882_06645</name>
</gene>
<keyword evidence="4 9" id="KW-0963">Cytoplasm</keyword>
<comment type="similarity">
    <text evidence="2 9">Belongs to the diaminopimelate epimerase family.</text>
</comment>
<feature type="binding site" evidence="9">
    <location>
        <begin position="210"/>
        <end position="211"/>
    </location>
    <ligand>
        <name>substrate</name>
    </ligand>
</feature>
<feature type="active site" description="Proton donor" evidence="9">
    <location>
        <position position="73"/>
    </location>
</feature>
<feature type="active site" evidence="10">
    <location>
        <position position="73"/>
    </location>
</feature>
<proteinExistence type="inferred from homology"/>
<feature type="binding site" evidence="9">
    <location>
        <position position="192"/>
    </location>
    <ligand>
        <name>substrate</name>
    </ligand>
</feature>
<dbReference type="Pfam" id="PF01678">
    <property type="entry name" value="DAP_epimerase"/>
    <property type="match status" value="2"/>
</dbReference>
<keyword evidence="5 9" id="KW-0028">Amino-acid biosynthesis</keyword>
<evidence type="ECO:0000256" key="5">
    <source>
        <dbReference type="ARBA" id="ARBA00022605"/>
    </source>
</evidence>
<dbReference type="Proteomes" id="UP000713596">
    <property type="component" value="Unassembled WGS sequence"/>
</dbReference>
<feature type="site" description="Could be important to modulate the pK values of the two catalytic cysteine residues" evidence="9">
    <location>
        <position position="160"/>
    </location>
</feature>
<dbReference type="Gene3D" id="3.10.310.10">
    <property type="entry name" value="Diaminopimelate Epimerase, Chain A, domain 1"/>
    <property type="match status" value="2"/>
</dbReference>
<reference evidence="11" key="1">
    <citation type="journal article" date="2021" name="PeerJ">
        <title>Extensive microbial diversity within the chicken gut microbiome revealed by metagenomics and culture.</title>
        <authorList>
            <person name="Gilroy R."/>
            <person name="Ravi A."/>
            <person name="Getino M."/>
            <person name="Pursley I."/>
            <person name="Horton D.L."/>
            <person name="Alikhan N.F."/>
            <person name="Baker D."/>
            <person name="Gharbi K."/>
            <person name="Hall N."/>
            <person name="Watson M."/>
            <person name="Adriaenssens E.M."/>
            <person name="Foster-Nyarko E."/>
            <person name="Jarju S."/>
            <person name="Secka A."/>
            <person name="Antonio M."/>
            <person name="Oren A."/>
            <person name="Chaudhuri R.R."/>
            <person name="La Ragione R."/>
            <person name="Hildebrand F."/>
            <person name="Pallen M.J."/>
        </authorList>
    </citation>
    <scope>NUCLEOTIDE SEQUENCE</scope>
    <source>
        <strain evidence="11">B5_2728</strain>
    </source>
</reference>
<evidence type="ECO:0000256" key="2">
    <source>
        <dbReference type="ARBA" id="ARBA00010219"/>
    </source>
</evidence>
<protein>
    <recommendedName>
        <fullName evidence="3 9">Diaminopimelate epimerase</fullName>
        <shortName evidence="9">DAP epimerase</shortName>
        <ecNumber evidence="3 9">5.1.1.7</ecNumber>
    </recommendedName>
    <alternativeName>
        <fullName evidence="9">PLP-independent amino acid racemase</fullName>
    </alternativeName>
</protein>
<dbReference type="EMBL" id="JAHLFP010000057">
    <property type="protein sequence ID" value="MBU3806550.1"/>
    <property type="molecule type" value="Genomic_DNA"/>
</dbReference>
<feature type="binding site" evidence="9">
    <location>
        <position position="158"/>
    </location>
    <ligand>
        <name>substrate</name>
    </ligand>
</feature>
<dbReference type="GO" id="GO:0008837">
    <property type="term" value="F:diaminopimelate epimerase activity"/>
    <property type="evidence" value="ECO:0007669"/>
    <property type="project" value="UniProtKB-UniRule"/>
</dbReference>